<accession>A0AAF0EAT2</accession>
<evidence type="ECO:0000313" key="2">
    <source>
        <dbReference type="EMBL" id="WFD19232.1"/>
    </source>
</evidence>
<evidence type="ECO:0000313" key="3">
    <source>
        <dbReference type="Proteomes" id="UP001220961"/>
    </source>
</evidence>
<organism evidence="2 3">
    <name type="scientific">Malassezia caprae</name>
    <dbReference type="NCBI Taxonomy" id="1381934"/>
    <lineage>
        <taxon>Eukaryota</taxon>
        <taxon>Fungi</taxon>
        <taxon>Dikarya</taxon>
        <taxon>Basidiomycota</taxon>
        <taxon>Ustilaginomycotina</taxon>
        <taxon>Malasseziomycetes</taxon>
        <taxon>Malasseziales</taxon>
        <taxon>Malasseziaceae</taxon>
        <taxon>Malassezia</taxon>
    </lineage>
</organism>
<reference evidence="2" key="1">
    <citation type="submission" date="2023-03" db="EMBL/GenBank/DDBJ databases">
        <title>Mating type loci evolution in Malassezia.</title>
        <authorList>
            <person name="Coelho M.A."/>
        </authorList>
    </citation>
    <scope>NUCLEOTIDE SEQUENCE</scope>
    <source>
        <strain evidence="2">CBS 10434</strain>
    </source>
</reference>
<sequence>MTPKSPRRRVRRVPLSELSIEDLVVRDPMEDVCRRIGALAVATRRPPAPRTSARSQPPRDKFTVFEDPCAVHGTTHLLGARTRAMCAALAHDDKENQPP</sequence>
<gene>
    <name evidence="2" type="ORF">MCAP1_001455</name>
</gene>
<dbReference type="AlphaFoldDB" id="A0AAF0EAT2"/>
<keyword evidence="3" id="KW-1185">Reference proteome</keyword>
<evidence type="ECO:0000256" key="1">
    <source>
        <dbReference type="SAM" id="MobiDB-lite"/>
    </source>
</evidence>
<protein>
    <submittedName>
        <fullName evidence="2">Uncharacterized protein</fullName>
    </submittedName>
</protein>
<name>A0AAF0EAT2_9BASI</name>
<dbReference type="EMBL" id="CP119910">
    <property type="protein sequence ID" value="WFD19232.1"/>
    <property type="molecule type" value="Genomic_DNA"/>
</dbReference>
<dbReference type="Proteomes" id="UP001220961">
    <property type="component" value="Chromosome 3"/>
</dbReference>
<feature type="region of interest" description="Disordered" evidence="1">
    <location>
        <begin position="42"/>
        <end position="61"/>
    </location>
</feature>
<proteinExistence type="predicted"/>
<feature type="compositionally biased region" description="Low complexity" evidence="1">
    <location>
        <begin position="42"/>
        <end position="56"/>
    </location>
</feature>